<dbReference type="Pfam" id="PF08487">
    <property type="entry name" value="VIT"/>
    <property type="match status" value="1"/>
</dbReference>
<evidence type="ECO:0000259" key="2">
    <source>
        <dbReference type="PROSITE" id="PS51468"/>
    </source>
</evidence>
<dbReference type="InterPro" id="IPR013694">
    <property type="entry name" value="VIT"/>
</dbReference>
<dbReference type="Pfam" id="PF13768">
    <property type="entry name" value="VWA_3"/>
    <property type="match status" value="1"/>
</dbReference>
<name>A0ABR2H7F1_9EUKA</name>
<protein>
    <submittedName>
        <fullName evidence="3">von Willebrand factor A domain-containing protein 5A</fullName>
    </submittedName>
</protein>
<feature type="domain" description="VWFA" evidence="1">
    <location>
        <begin position="255"/>
        <end position="426"/>
    </location>
</feature>
<dbReference type="EMBL" id="JAPFFF010000039">
    <property type="protein sequence ID" value="KAK8842130.1"/>
    <property type="molecule type" value="Genomic_DNA"/>
</dbReference>
<dbReference type="SMART" id="SM00609">
    <property type="entry name" value="VIT"/>
    <property type="match status" value="1"/>
</dbReference>
<evidence type="ECO:0000313" key="3">
    <source>
        <dbReference type="EMBL" id="KAK8842130.1"/>
    </source>
</evidence>
<dbReference type="Gene3D" id="3.40.50.410">
    <property type="entry name" value="von Willebrand factor, type A domain"/>
    <property type="match status" value="1"/>
</dbReference>
<dbReference type="SMART" id="SM00327">
    <property type="entry name" value="VWA"/>
    <property type="match status" value="1"/>
</dbReference>
<feature type="domain" description="VIT" evidence="2">
    <location>
        <begin position="3"/>
        <end position="131"/>
    </location>
</feature>
<reference evidence="3 4" key="1">
    <citation type="submission" date="2024-04" db="EMBL/GenBank/DDBJ databases">
        <title>Tritrichomonas musculus Genome.</title>
        <authorList>
            <person name="Alves-Ferreira E."/>
            <person name="Grigg M."/>
            <person name="Lorenzi H."/>
            <person name="Galac M."/>
        </authorList>
    </citation>
    <scope>NUCLEOTIDE SEQUENCE [LARGE SCALE GENOMIC DNA]</scope>
    <source>
        <strain evidence="3 4">EAF2021</strain>
    </source>
</reference>
<evidence type="ECO:0000313" key="4">
    <source>
        <dbReference type="Proteomes" id="UP001470230"/>
    </source>
</evidence>
<dbReference type="SUPFAM" id="SSF53300">
    <property type="entry name" value="vWA-like"/>
    <property type="match status" value="1"/>
</dbReference>
<sequence length="754" mass="83165">MVFGTCCILIDDHIKSMNTKSVKIEGVQRGLLVNFEVTQTFIHTEKEAKEVSYVFPNDLKICIYDTTFVVGDEIIKPKLQSKDEAKKTYDEAVDAGHTAVLGINIGYGMTQFKLGNVQPETECKVILKLAFTGHITKEKSFFVKFPIDVYTPSGSRGCLDINSSEFSFKLQSDPEKVTKVTSNVKNSKFDSNSKLFSIIDKIENDKNEKSIILTFETKEAFKSSCFISPTDSVNFDGCCISISPNLQESEDTNSEFVFVVDCSGSMGGNSIKKASECLEFFIKSLPEGSFFNVVCFGSRFEKLFDSSVSYNDQTLEKAVALATNLKANLGGTNIYSPLESIYSEKCEHGQRQIFIMTDGEVSDVEQVLDLISSHSNENRCFTIGIGRGCDAGLVEGIANASGGISDFVQEGDSISEKVIPQLQSSLHPSVTSLEIHIEGEENDSFEVSPYPLPPVNAKGSTVVFLRQKKRENAFEGGILITGNYGKESVEIPIEESQRLANVEEDKFGCSSGRNIGKAIVPLFAFSILQRLERKRNISDEEKARAIELSISSNVLCKYTGFVGMTEQQVVHQNYRACGGCCAAPMMMNCCCCRCAAPMAFSRPGHGSGRGSRHPPPKTHERIEKNSKCCAAHHLVNYEMEAGSCSTSNEVKYPTKYELISLTRYQKAGGFWDDLDAVKSITGISVEHIDVNLPDKDDERRCIATIVAIAAMRAYSPDEKNSWGMIEQKALAWLKKTLPNVNIEQAISQVQSKAK</sequence>
<dbReference type="InterPro" id="IPR002035">
    <property type="entry name" value="VWF_A"/>
</dbReference>
<accession>A0ABR2H7F1</accession>
<organism evidence="3 4">
    <name type="scientific">Tritrichomonas musculus</name>
    <dbReference type="NCBI Taxonomy" id="1915356"/>
    <lineage>
        <taxon>Eukaryota</taxon>
        <taxon>Metamonada</taxon>
        <taxon>Parabasalia</taxon>
        <taxon>Tritrichomonadida</taxon>
        <taxon>Tritrichomonadidae</taxon>
        <taxon>Tritrichomonas</taxon>
    </lineage>
</organism>
<dbReference type="PANTHER" id="PTHR45737:SF6">
    <property type="entry name" value="VON WILLEBRAND FACTOR A DOMAIN-CONTAINING PROTEIN 5A"/>
    <property type="match status" value="1"/>
</dbReference>
<gene>
    <name evidence="3" type="ORF">M9Y10_026357</name>
</gene>
<keyword evidence="4" id="KW-1185">Reference proteome</keyword>
<comment type="caution">
    <text evidence="3">The sequence shown here is derived from an EMBL/GenBank/DDBJ whole genome shotgun (WGS) entry which is preliminary data.</text>
</comment>
<dbReference type="Proteomes" id="UP001470230">
    <property type="component" value="Unassembled WGS sequence"/>
</dbReference>
<proteinExistence type="predicted"/>
<dbReference type="PROSITE" id="PS51468">
    <property type="entry name" value="VIT"/>
    <property type="match status" value="1"/>
</dbReference>
<evidence type="ECO:0000259" key="1">
    <source>
        <dbReference type="PROSITE" id="PS50234"/>
    </source>
</evidence>
<dbReference type="PANTHER" id="PTHR45737">
    <property type="entry name" value="VON WILLEBRAND FACTOR A DOMAIN-CONTAINING PROTEIN 5A"/>
    <property type="match status" value="1"/>
</dbReference>
<dbReference type="PROSITE" id="PS50234">
    <property type="entry name" value="VWFA"/>
    <property type="match status" value="1"/>
</dbReference>
<dbReference type="InterPro" id="IPR036465">
    <property type="entry name" value="vWFA_dom_sf"/>
</dbReference>